<evidence type="ECO:0000313" key="1">
    <source>
        <dbReference type="EMBL" id="CAB4136741.1"/>
    </source>
</evidence>
<dbReference type="EMBL" id="LR796793">
    <property type="protein sequence ID" value="CAB4166777.1"/>
    <property type="molecule type" value="Genomic_DNA"/>
</dbReference>
<sequence length="125" mass="13285">MYIEGSVDGGTSWAATWRGTNYLVNNSNAFEVQVQALTATYRLAQSQISTAAANGLSGTLTLHYPVSGGQAQVVGTLGYQNLYSLYYLPVVTTIAWNNASELNAVRFSYGAGTITTGTIKIYGVT</sequence>
<dbReference type="EMBL" id="LR796324">
    <property type="protein sequence ID" value="CAB4136741.1"/>
    <property type="molecule type" value="Genomic_DNA"/>
</dbReference>
<accession>A0A6J5P6I5</accession>
<organism evidence="3">
    <name type="scientific">uncultured Caudovirales phage</name>
    <dbReference type="NCBI Taxonomy" id="2100421"/>
    <lineage>
        <taxon>Viruses</taxon>
        <taxon>Duplodnaviria</taxon>
        <taxon>Heunggongvirae</taxon>
        <taxon>Uroviricota</taxon>
        <taxon>Caudoviricetes</taxon>
        <taxon>Peduoviridae</taxon>
        <taxon>Maltschvirus</taxon>
        <taxon>Maltschvirus maltsch</taxon>
    </lineage>
</organism>
<evidence type="ECO:0000313" key="3">
    <source>
        <dbReference type="EMBL" id="CAB4166777.1"/>
    </source>
</evidence>
<evidence type="ECO:0000313" key="2">
    <source>
        <dbReference type="EMBL" id="CAB4151953.1"/>
    </source>
</evidence>
<gene>
    <name evidence="1" type="ORF">UFOVP305_4</name>
    <name evidence="2" type="ORF">UFOVP593_41</name>
    <name evidence="3" type="ORF">UFOVP842_51</name>
</gene>
<protein>
    <submittedName>
        <fullName evidence="3">Uncharacterized protein</fullName>
    </submittedName>
</protein>
<proteinExistence type="predicted"/>
<reference evidence="3" key="1">
    <citation type="submission" date="2020-04" db="EMBL/GenBank/DDBJ databases">
        <authorList>
            <person name="Chiriac C."/>
            <person name="Salcher M."/>
            <person name="Ghai R."/>
            <person name="Kavagutti S V."/>
        </authorList>
    </citation>
    <scope>NUCLEOTIDE SEQUENCE</scope>
</reference>
<dbReference type="EMBL" id="LR796565">
    <property type="protein sequence ID" value="CAB4151953.1"/>
    <property type="molecule type" value="Genomic_DNA"/>
</dbReference>
<name>A0A6J5P6I5_9CAUD</name>